<dbReference type="Proteomes" id="UP000187209">
    <property type="component" value="Unassembled WGS sequence"/>
</dbReference>
<gene>
    <name evidence="1" type="ORF">SteCoe_9882</name>
</gene>
<protein>
    <submittedName>
        <fullName evidence="1">Uncharacterized protein</fullName>
    </submittedName>
</protein>
<accession>A0A1R2CGV3</accession>
<evidence type="ECO:0000313" key="2">
    <source>
        <dbReference type="Proteomes" id="UP000187209"/>
    </source>
</evidence>
<dbReference type="AlphaFoldDB" id="A0A1R2CGV3"/>
<proteinExistence type="predicted"/>
<name>A0A1R2CGV3_9CILI</name>
<organism evidence="1 2">
    <name type="scientific">Stentor coeruleus</name>
    <dbReference type="NCBI Taxonomy" id="5963"/>
    <lineage>
        <taxon>Eukaryota</taxon>
        <taxon>Sar</taxon>
        <taxon>Alveolata</taxon>
        <taxon>Ciliophora</taxon>
        <taxon>Postciliodesmatophora</taxon>
        <taxon>Heterotrichea</taxon>
        <taxon>Heterotrichida</taxon>
        <taxon>Stentoridae</taxon>
        <taxon>Stentor</taxon>
    </lineage>
</organism>
<keyword evidence="2" id="KW-1185">Reference proteome</keyword>
<sequence>MAVSPLRTIKTLKTSVNLDNFSQCRKINKHYIFANLWEAILEILLFNNSPETALQVFLNTIYFYPKSRKISFDKRHNLTIKTFINIFFSPFSSNLKTLLHGPNLFILLEEIASFQPKTKTSIILPFQDLLKYNKIQLIEKTAKGDFIWGSKDMNFTVFLLNLEEDLYFLHPKQKLDLKNRPQRICFLEITTQLEKETSEDEDLKKEDNDEIITIETASTSDFFLKKKVQEEFNLDNYATSSVLRQPAYCGASLCTNCGKMLKRTTHFLINTNCCAYNIYNLKPATPKTSAFAEPKENCIFCYKKASIKEKIYCICCFLNNTVYNNKLKISEECKHTDEFYWIDINYAKNFEQVRCGFCDSIRHKTYLCSACPSCDDQVCLSCMRKNPYINEGTCTACSVKRVVSLNNF</sequence>
<evidence type="ECO:0000313" key="1">
    <source>
        <dbReference type="EMBL" id="OMJ88223.1"/>
    </source>
</evidence>
<dbReference type="EMBL" id="MPUH01000156">
    <property type="protein sequence ID" value="OMJ88223.1"/>
    <property type="molecule type" value="Genomic_DNA"/>
</dbReference>
<reference evidence="1 2" key="1">
    <citation type="submission" date="2016-11" db="EMBL/GenBank/DDBJ databases">
        <title>The macronuclear genome of Stentor coeruleus: a giant cell with tiny introns.</title>
        <authorList>
            <person name="Slabodnick M."/>
            <person name="Ruby J.G."/>
            <person name="Reiff S.B."/>
            <person name="Swart E.C."/>
            <person name="Gosai S."/>
            <person name="Prabakaran S."/>
            <person name="Witkowska E."/>
            <person name="Larue G.E."/>
            <person name="Fisher S."/>
            <person name="Freeman R.M."/>
            <person name="Gunawardena J."/>
            <person name="Chu W."/>
            <person name="Stover N.A."/>
            <person name="Gregory B.D."/>
            <person name="Nowacki M."/>
            <person name="Derisi J."/>
            <person name="Roy S.W."/>
            <person name="Marshall W.F."/>
            <person name="Sood P."/>
        </authorList>
    </citation>
    <scope>NUCLEOTIDE SEQUENCE [LARGE SCALE GENOMIC DNA]</scope>
    <source>
        <strain evidence="1">WM001</strain>
    </source>
</reference>
<comment type="caution">
    <text evidence="1">The sequence shown here is derived from an EMBL/GenBank/DDBJ whole genome shotgun (WGS) entry which is preliminary data.</text>
</comment>